<feature type="repeat" description="TPR" evidence="2">
    <location>
        <begin position="2"/>
        <end position="35"/>
    </location>
</feature>
<feature type="domain" description="CS" evidence="5">
    <location>
        <begin position="182"/>
        <end position="272"/>
    </location>
</feature>
<dbReference type="PROSITE" id="PS50005">
    <property type="entry name" value="TPR"/>
    <property type="match status" value="2"/>
</dbReference>
<dbReference type="PANTHER" id="PTHR45862">
    <property type="entry name" value="PROTEIN SGT1 HOMOLOG"/>
    <property type="match status" value="1"/>
</dbReference>
<dbReference type="SUPFAM" id="SSF49764">
    <property type="entry name" value="HSP20-like chaperones"/>
    <property type="match status" value="1"/>
</dbReference>
<keyword evidence="7" id="KW-1185">Reference proteome</keyword>
<dbReference type="Gene3D" id="2.60.40.790">
    <property type="match status" value="1"/>
</dbReference>
<name>A0ABR2YPW3_9CHLO</name>
<accession>A0ABR2YPW3</accession>
<evidence type="ECO:0000259" key="5">
    <source>
        <dbReference type="PROSITE" id="PS51203"/>
    </source>
</evidence>
<comment type="caution">
    <text evidence="6">The sequence shown here is derived from an EMBL/GenBank/DDBJ whole genome shotgun (WGS) entry which is preliminary data.</text>
</comment>
<proteinExistence type="inferred from homology"/>
<feature type="repeat" description="TPR" evidence="2">
    <location>
        <begin position="36"/>
        <end position="69"/>
    </location>
</feature>
<dbReference type="InterPro" id="IPR007699">
    <property type="entry name" value="SGS_dom"/>
</dbReference>
<dbReference type="PROSITE" id="PS51203">
    <property type="entry name" value="CS"/>
    <property type="match status" value="1"/>
</dbReference>
<evidence type="ECO:0000256" key="2">
    <source>
        <dbReference type="PROSITE-ProRule" id="PRU00339"/>
    </source>
</evidence>
<organism evidence="6 7">
    <name type="scientific">Coccomyxa subellipsoidea</name>
    <dbReference type="NCBI Taxonomy" id="248742"/>
    <lineage>
        <taxon>Eukaryota</taxon>
        <taxon>Viridiplantae</taxon>
        <taxon>Chlorophyta</taxon>
        <taxon>core chlorophytes</taxon>
        <taxon>Trebouxiophyceae</taxon>
        <taxon>Trebouxiophyceae incertae sedis</taxon>
        <taxon>Coccomyxaceae</taxon>
        <taxon>Coccomyxa</taxon>
    </lineage>
</organism>
<evidence type="ECO:0000256" key="3">
    <source>
        <dbReference type="SAM" id="MobiDB-lite"/>
    </source>
</evidence>
<dbReference type="InterPro" id="IPR007052">
    <property type="entry name" value="CS_dom"/>
</dbReference>
<dbReference type="Pfam" id="PF13181">
    <property type="entry name" value="TPR_8"/>
    <property type="match status" value="1"/>
</dbReference>
<keyword evidence="2" id="KW-0802">TPR repeat</keyword>
<dbReference type="PROSITE" id="PS51048">
    <property type="entry name" value="SGS"/>
    <property type="match status" value="1"/>
</dbReference>
<dbReference type="Pfam" id="PF04969">
    <property type="entry name" value="CS"/>
    <property type="match status" value="1"/>
</dbReference>
<dbReference type="InterPro" id="IPR019734">
    <property type="entry name" value="TPR_rpt"/>
</dbReference>
<dbReference type="InterPro" id="IPR044563">
    <property type="entry name" value="Sgt1-like"/>
</dbReference>
<evidence type="ECO:0000256" key="1">
    <source>
        <dbReference type="ARBA" id="ARBA00008509"/>
    </source>
</evidence>
<evidence type="ECO:0008006" key="8">
    <source>
        <dbReference type="Google" id="ProtNLM"/>
    </source>
</evidence>
<dbReference type="InterPro" id="IPR008978">
    <property type="entry name" value="HSP20-like_chaperone"/>
</dbReference>
<reference evidence="6 7" key="1">
    <citation type="journal article" date="2024" name="Nat. Commun.">
        <title>Phylogenomics reveals the evolutionary origins of lichenization in chlorophyte algae.</title>
        <authorList>
            <person name="Puginier C."/>
            <person name="Libourel C."/>
            <person name="Otte J."/>
            <person name="Skaloud P."/>
            <person name="Haon M."/>
            <person name="Grisel S."/>
            <person name="Petersen M."/>
            <person name="Berrin J.G."/>
            <person name="Delaux P.M."/>
            <person name="Dal Grande F."/>
            <person name="Keller J."/>
        </authorList>
    </citation>
    <scope>NUCLEOTIDE SEQUENCE [LARGE SCALE GENOMIC DNA]</scope>
    <source>
        <strain evidence="6 7">SAG 216-7</strain>
    </source>
</reference>
<sequence>MAEALTQQAHAAHVDEEYEKAIELYSNAIALSPNDANLYASRAQSYIKEERFLEAVQDASKAAELSPKLAKAHLRKGVALFNLEEYESAKDAFETANSIQKKKETETWIRKCNAELEEEAGHATKDTKIEEIAKEPSPHSSAAGPTPAPTPAPASTSATPKINGNEQEDLSLPIAKAAVSQEGKYRYQFFQTQNIVEVAVLAKNLTPDRLDITIEERKLHVIVKSPEGEQEYELSVDLYDAVVPSESKYELLKTKVEIRLKKSALLSWPTLERSEKKIAANFSDPANQQPPSYPSSFTKGRKMNWDKLEHEVKLEEKDEKLDGEQALQKLFRDIYSGADEDTRRAMNKSFQESGGTVLSTNWKEIGAKKVDCSPPTGMEKRNFEY</sequence>
<dbReference type="Pfam" id="PF05002">
    <property type="entry name" value="SGS"/>
    <property type="match status" value="1"/>
</dbReference>
<evidence type="ECO:0000313" key="7">
    <source>
        <dbReference type="Proteomes" id="UP001491310"/>
    </source>
</evidence>
<feature type="domain" description="SGS" evidence="4">
    <location>
        <begin position="292"/>
        <end position="385"/>
    </location>
</feature>
<comment type="similarity">
    <text evidence="1">Belongs to the SGT1 family.</text>
</comment>
<protein>
    <recommendedName>
        <fullName evidence="8">SGS-domain-containing protein</fullName>
    </recommendedName>
</protein>
<evidence type="ECO:0000259" key="4">
    <source>
        <dbReference type="PROSITE" id="PS51048"/>
    </source>
</evidence>
<dbReference type="SUPFAM" id="SSF48452">
    <property type="entry name" value="TPR-like"/>
    <property type="match status" value="1"/>
</dbReference>
<dbReference type="Gene3D" id="1.25.40.10">
    <property type="entry name" value="Tetratricopeptide repeat domain"/>
    <property type="match status" value="1"/>
</dbReference>
<gene>
    <name evidence="6" type="ORF">WJX75_006454</name>
</gene>
<dbReference type="CDD" id="cd06466">
    <property type="entry name" value="p23_CS_SGT1_like"/>
    <property type="match status" value="1"/>
</dbReference>
<dbReference type="EMBL" id="JALJOT010000007">
    <property type="protein sequence ID" value="KAK9909046.1"/>
    <property type="molecule type" value="Genomic_DNA"/>
</dbReference>
<dbReference type="SMART" id="SM00028">
    <property type="entry name" value="TPR"/>
    <property type="match status" value="3"/>
</dbReference>
<evidence type="ECO:0000313" key="6">
    <source>
        <dbReference type="EMBL" id="KAK9909046.1"/>
    </source>
</evidence>
<dbReference type="Proteomes" id="UP001491310">
    <property type="component" value="Unassembled WGS sequence"/>
</dbReference>
<dbReference type="InterPro" id="IPR011990">
    <property type="entry name" value="TPR-like_helical_dom_sf"/>
</dbReference>
<dbReference type="Pfam" id="PF13414">
    <property type="entry name" value="TPR_11"/>
    <property type="match status" value="1"/>
</dbReference>
<feature type="region of interest" description="Disordered" evidence="3">
    <location>
        <begin position="134"/>
        <end position="169"/>
    </location>
</feature>